<organism evidence="3 4">
    <name type="scientific">Agaricus bisporus var. burnettii</name>
    <dbReference type="NCBI Taxonomy" id="192524"/>
    <lineage>
        <taxon>Eukaryota</taxon>
        <taxon>Fungi</taxon>
        <taxon>Dikarya</taxon>
        <taxon>Basidiomycota</taxon>
        <taxon>Agaricomycotina</taxon>
        <taxon>Agaricomycetes</taxon>
        <taxon>Agaricomycetidae</taxon>
        <taxon>Agaricales</taxon>
        <taxon>Agaricineae</taxon>
        <taxon>Agaricaceae</taxon>
        <taxon>Agaricus</taxon>
    </lineage>
</organism>
<feature type="compositionally biased region" description="Low complexity" evidence="1">
    <location>
        <begin position="461"/>
        <end position="475"/>
    </location>
</feature>
<dbReference type="InterPro" id="IPR000383">
    <property type="entry name" value="Xaa-Pro-like_dom"/>
</dbReference>
<dbReference type="PANTHER" id="PTHR42103:SF2">
    <property type="entry name" value="AB HYDROLASE-1 DOMAIN-CONTAINING PROTEIN"/>
    <property type="match status" value="1"/>
</dbReference>
<evidence type="ECO:0000256" key="1">
    <source>
        <dbReference type="SAM" id="MobiDB-lite"/>
    </source>
</evidence>
<feature type="compositionally biased region" description="Low complexity" evidence="1">
    <location>
        <begin position="342"/>
        <end position="352"/>
    </location>
</feature>
<comment type="caution">
    <text evidence="3">The sequence shown here is derived from an EMBL/GenBank/DDBJ whole genome shotgun (WGS) entry which is preliminary data.</text>
</comment>
<feature type="compositionally biased region" description="Basic and acidic residues" evidence="1">
    <location>
        <begin position="699"/>
        <end position="709"/>
    </location>
</feature>
<dbReference type="Proteomes" id="UP000629468">
    <property type="component" value="Unassembled WGS sequence"/>
</dbReference>
<dbReference type="InterPro" id="IPR029058">
    <property type="entry name" value="AB_hydrolase_fold"/>
</dbReference>
<feature type="domain" description="Xaa-Pro dipeptidyl-peptidase-like" evidence="2">
    <location>
        <begin position="20"/>
        <end position="127"/>
    </location>
</feature>
<dbReference type="Gene3D" id="3.40.50.1820">
    <property type="entry name" value="alpha/beta hydrolase"/>
    <property type="match status" value="1"/>
</dbReference>
<reference evidence="3 4" key="1">
    <citation type="journal article" name="Sci. Rep.">
        <title>Telomere-to-telomere assembled and centromere annotated genomes of the two main subspecies of the button mushroom Agaricus bisporus reveal especially polymorphic chromosome ends.</title>
        <authorList>
            <person name="Sonnenberg A.S.M."/>
            <person name="Sedaghat-Telgerd N."/>
            <person name="Lavrijssen B."/>
            <person name="Ohm R.A."/>
            <person name="Hendrickx P.M."/>
            <person name="Scholtmeijer K."/>
            <person name="Baars J.J.P."/>
            <person name="van Peer A."/>
        </authorList>
    </citation>
    <scope>NUCLEOTIDE SEQUENCE [LARGE SCALE GENOMIC DNA]</scope>
    <source>
        <strain evidence="3 4">H119_p4</strain>
    </source>
</reference>
<evidence type="ECO:0000313" key="4">
    <source>
        <dbReference type="Proteomes" id="UP000629468"/>
    </source>
</evidence>
<feature type="compositionally biased region" description="Polar residues" evidence="1">
    <location>
        <begin position="496"/>
        <end position="505"/>
    </location>
</feature>
<feature type="region of interest" description="Disordered" evidence="1">
    <location>
        <begin position="280"/>
        <end position="654"/>
    </location>
</feature>
<feature type="compositionally biased region" description="Low complexity" evidence="1">
    <location>
        <begin position="280"/>
        <end position="299"/>
    </location>
</feature>
<gene>
    <name evidence="3" type="ORF">Agabi119p4_5427</name>
</gene>
<evidence type="ECO:0000259" key="2">
    <source>
        <dbReference type="Pfam" id="PF02129"/>
    </source>
</evidence>
<protein>
    <recommendedName>
        <fullName evidence="2">Xaa-Pro dipeptidyl-peptidase-like domain-containing protein</fullName>
    </recommendedName>
</protein>
<dbReference type="GO" id="GO:0016787">
    <property type="term" value="F:hydrolase activity"/>
    <property type="evidence" value="ECO:0007669"/>
    <property type="project" value="InterPro"/>
</dbReference>
<feature type="region of interest" description="Disordered" evidence="1">
    <location>
        <begin position="761"/>
        <end position="781"/>
    </location>
</feature>
<feature type="compositionally biased region" description="Basic and acidic residues" evidence="1">
    <location>
        <begin position="305"/>
        <end position="317"/>
    </location>
</feature>
<accession>A0A8H7KG60</accession>
<dbReference type="Pfam" id="PF02129">
    <property type="entry name" value="Peptidase_S15"/>
    <property type="match status" value="1"/>
</dbReference>
<feature type="region of interest" description="Disordered" evidence="1">
    <location>
        <begin position="674"/>
        <end position="729"/>
    </location>
</feature>
<name>A0A8H7KG60_AGABI</name>
<feature type="compositionally biased region" description="Low complexity" evidence="1">
    <location>
        <begin position="546"/>
        <end position="566"/>
    </location>
</feature>
<proteinExistence type="predicted"/>
<feature type="compositionally biased region" description="Polar residues" evidence="1">
    <location>
        <begin position="607"/>
        <end position="622"/>
    </location>
</feature>
<sequence>MSLDSVDNDFHETLIPISTGVSLEVDLIKPRQPREQESKLAICLHPWSRLGGRKSDPVLAFLAEVLLENNYHVLRYNSRGVGKSTGYASFTGFSEGEDLQALVRWALGQIDNVNSVVFVGYSHGSLIASLHPPLPTPIKTSHFLLSYPLGTRGWITLFRSSYYQAQLESLLKDERSNVLVVYGDQDEFTGVANYGDWVKKLQSAAQGSTRLCVGEIKNATHFWLGEIGDELGCTCNVDFPIRACRTSPFRSFLPTTIFPAFSSPPALTIVTSLVVANASARRTSSSKRASSPRSSSVVSHITGDSAKEELKEKREWPPKPAAEAANVPSEPPTSFRFKSPVIQPIQPEKPAQPAQPEPEPVKAESPPVPPETAATTNGTSEPKEVPEIPPVPASPKPEPETKGTPVSAKPPPTSKARTTPKPAQAPRASPSATQKVAARTVPTRSKTPAQTPSSPPRSQPRKPQQTGQPAPAVKKLPPKSPLSPTARPKTPIRATIPSSKSSNLYAPTAASLARARGEPSPAPTPAKKVSSSALERLSKPTAASLSRARPPTTSPAAKPTTAPRTSNAPRPSVGTPAFTKGGKIPATPSKARQPKATSSPGKPGEETGQSTAIISDPVSTASEGVEEDVFSSESAKTPLEEPVSPPREPEPEVQLVAENQLADDSNPIEIVESADEVVEPEDEKPAIKEEIASPQLELDQGRHPKREEIASEATLTAEEPDLGETPEHTVDPITDKLAALASKHDDTDIEQIVNLLETAPSTRPISIATPPSDLQEIPDED</sequence>
<dbReference type="AlphaFoldDB" id="A0A8H7KG60"/>
<dbReference type="EMBL" id="JABXXO010000007">
    <property type="protein sequence ID" value="KAF7773260.1"/>
    <property type="molecule type" value="Genomic_DNA"/>
</dbReference>
<evidence type="ECO:0000313" key="3">
    <source>
        <dbReference type="EMBL" id="KAF7773260.1"/>
    </source>
</evidence>
<feature type="compositionally biased region" description="Pro residues" evidence="1">
    <location>
        <begin position="387"/>
        <end position="396"/>
    </location>
</feature>
<dbReference type="PANTHER" id="PTHR42103">
    <property type="entry name" value="ALPHA/BETA-HYDROLASES SUPERFAMILY PROTEIN"/>
    <property type="match status" value="1"/>
</dbReference>
<dbReference type="SUPFAM" id="SSF53474">
    <property type="entry name" value="alpha/beta-Hydrolases"/>
    <property type="match status" value="1"/>
</dbReference>